<dbReference type="NCBIfam" id="TIGR02772">
    <property type="entry name" value="Ku_bact"/>
    <property type="match status" value="1"/>
</dbReference>
<evidence type="ECO:0000313" key="6">
    <source>
        <dbReference type="EMBL" id="PZG15645.1"/>
    </source>
</evidence>
<keyword evidence="2 3" id="KW-0233">DNA recombination</keyword>
<comment type="similarity">
    <text evidence="3">Belongs to the prokaryotic Ku family.</text>
</comment>
<evidence type="ECO:0000313" key="7">
    <source>
        <dbReference type="Proteomes" id="UP000248924"/>
    </source>
</evidence>
<sequence length="348" mass="37813">MRAIWKGAVSFGLVSIGVKLYSATEEKDIRFHQVHREDGGRIRYKRTCQVCGEEVSYDDIAKGYDIGGGEMVILTDEDFAELPLSTSHAIDVLEFVPAEQVDPILYNKAYFLEPEGTATKPYLLLRDALTDSERVAIVKVALRQREQLATLRVREGVLLLNTMLWPDEIRKPDFGFLGEDLKVRPPELAMATSLIDSMAGDFQPDEFTDDYRAALQEVIDAKVEGREVVQPEEVEEAPAAAVDLMAALKASVERARAARGEGGAAAGGGAGEPTPITAARSAQKKAAGTAAKKAPAKKTTEKRTAEKKTAAEKKTTTKKTQPARKTAEKKATKAAKAPTKKATPRKTA</sequence>
<reference evidence="6 7" key="1">
    <citation type="submission" date="2018-01" db="EMBL/GenBank/DDBJ databases">
        <title>Draft genome sequence of Jishengella sp. NA12.</title>
        <authorList>
            <person name="Sahin N."/>
            <person name="Ay H."/>
            <person name="Saygin H."/>
        </authorList>
    </citation>
    <scope>NUCLEOTIDE SEQUENCE [LARGE SCALE GENOMIC DNA]</scope>
    <source>
        <strain evidence="6 7">NA12</strain>
    </source>
</reference>
<dbReference type="AlphaFoldDB" id="A0A2W2EFB0"/>
<dbReference type="RefSeq" id="WP_111215189.1">
    <property type="nucleotide sequence ID" value="NZ_POTY01000121.1"/>
</dbReference>
<dbReference type="Pfam" id="PF02735">
    <property type="entry name" value="Ku"/>
    <property type="match status" value="1"/>
</dbReference>
<dbReference type="PANTHER" id="PTHR41251:SF1">
    <property type="entry name" value="NON-HOMOLOGOUS END JOINING PROTEIN KU"/>
    <property type="match status" value="1"/>
</dbReference>
<dbReference type="GO" id="GO:0003690">
    <property type="term" value="F:double-stranded DNA binding"/>
    <property type="evidence" value="ECO:0007669"/>
    <property type="project" value="UniProtKB-UniRule"/>
</dbReference>
<comment type="caution">
    <text evidence="6">The sequence shown here is derived from an EMBL/GenBank/DDBJ whole genome shotgun (WGS) entry which is preliminary data.</text>
</comment>
<protein>
    <recommendedName>
        <fullName evidence="3">Non-homologous end joining protein Ku</fullName>
    </recommendedName>
</protein>
<gene>
    <name evidence="3" type="primary">ku</name>
    <name evidence="6" type="ORF">C1I95_19135</name>
</gene>
<dbReference type="InterPro" id="IPR016194">
    <property type="entry name" value="SPOC-like_C_dom_sf"/>
</dbReference>
<dbReference type="SUPFAM" id="SSF100939">
    <property type="entry name" value="SPOC domain-like"/>
    <property type="match status" value="1"/>
</dbReference>
<evidence type="ECO:0000256" key="3">
    <source>
        <dbReference type="HAMAP-Rule" id="MF_01875"/>
    </source>
</evidence>
<evidence type="ECO:0000256" key="1">
    <source>
        <dbReference type="ARBA" id="ARBA00023125"/>
    </source>
</evidence>
<dbReference type="OrthoDB" id="9795084at2"/>
<feature type="region of interest" description="Disordered" evidence="4">
    <location>
        <begin position="261"/>
        <end position="348"/>
    </location>
</feature>
<keyword evidence="3" id="KW-0227">DNA damage</keyword>
<dbReference type="PANTHER" id="PTHR41251">
    <property type="entry name" value="NON-HOMOLOGOUS END JOINING PROTEIN KU"/>
    <property type="match status" value="1"/>
</dbReference>
<dbReference type="SMART" id="SM00559">
    <property type="entry name" value="Ku78"/>
    <property type="match status" value="1"/>
</dbReference>
<evidence type="ECO:0000256" key="2">
    <source>
        <dbReference type="ARBA" id="ARBA00023172"/>
    </source>
</evidence>
<dbReference type="HAMAP" id="MF_01875">
    <property type="entry name" value="Prokaryotic_Ku"/>
    <property type="match status" value="1"/>
</dbReference>
<dbReference type="Gene3D" id="2.40.290.10">
    <property type="match status" value="1"/>
</dbReference>
<dbReference type="Proteomes" id="UP000248924">
    <property type="component" value="Unassembled WGS sequence"/>
</dbReference>
<dbReference type="GO" id="GO:0006310">
    <property type="term" value="P:DNA recombination"/>
    <property type="evidence" value="ECO:0007669"/>
    <property type="project" value="UniProtKB-KW"/>
</dbReference>
<dbReference type="InterPro" id="IPR006164">
    <property type="entry name" value="DNA_bd_Ku70/Ku80"/>
</dbReference>
<dbReference type="EMBL" id="POTY01000121">
    <property type="protein sequence ID" value="PZG15645.1"/>
    <property type="molecule type" value="Genomic_DNA"/>
</dbReference>
<dbReference type="FunFam" id="2.40.290.10:FF:000004">
    <property type="entry name" value="Non-homologous end joining protein Ku"/>
    <property type="match status" value="1"/>
</dbReference>
<keyword evidence="1 3" id="KW-0238">DNA-binding</keyword>
<dbReference type="CDD" id="cd00789">
    <property type="entry name" value="KU_like"/>
    <property type="match status" value="1"/>
</dbReference>
<feature type="compositionally biased region" description="Basic residues" evidence="4">
    <location>
        <begin position="338"/>
        <end position="348"/>
    </location>
</feature>
<dbReference type="GO" id="GO:0006303">
    <property type="term" value="P:double-strand break repair via nonhomologous end joining"/>
    <property type="evidence" value="ECO:0007669"/>
    <property type="project" value="UniProtKB-UniRule"/>
</dbReference>
<comment type="function">
    <text evidence="3">With LigD forms a non-homologous end joining (NHEJ) DNA repair enzyme, which repairs dsDNA breaks with reduced fidelity. Binds linear dsDNA with 5'- and 3'- overhangs but not closed circular dsDNA nor ssDNA. Recruits and stimulates the ligase activity of LigD.</text>
</comment>
<proteinExistence type="inferred from homology"/>
<organism evidence="6 7">
    <name type="scientific">Micromonospora craterilacus</name>
    <dbReference type="NCBI Taxonomy" id="1655439"/>
    <lineage>
        <taxon>Bacteria</taxon>
        <taxon>Bacillati</taxon>
        <taxon>Actinomycetota</taxon>
        <taxon>Actinomycetes</taxon>
        <taxon>Micromonosporales</taxon>
        <taxon>Micromonosporaceae</taxon>
        <taxon>Micromonospora</taxon>
    </lineage>
</organism>
<evidence type="ECO:0000256" key="4">
    <source>
        <dbReference type="SAM" id="MobiDB-lite"/>
    </source>
</evidence>
<dbReference type="InterPro" id="IPR009187">
    <property type="entry name" value="Prok_Ku"/>
</dbReference>
<comment type="subunit">
    <text evidence="3">Homodimer. Interacts with LigD.</text>
</comment>
<keyword evidence="7" id="KW-1185">Reference proteome</keyword>
<dbReference type="PIRSF" id="PIRSF006493">
    <property type="entry name" value="Prok_Ku"/>
    <property type="match status" value="1"/>
</dbReference>
<feature type="compositionally biased region" description="Low complexity" evidence="4">
    <location>
        <begin position="277"/>
        <end position="293"/>
    </location>
</feature>
<name>A0A2W2EFB0_9ACTN</name>
<keyword evidence="3" id="KW-0234">DNA repair</keyword>
<feature type="compositionally biased region" description="Gly residues" evidence="4">
    <location>
        <begin position="261"/>
        <end position="271"/>
    </location>
</feature>
<feature type="domain" description="Ku" evidence="5">
    <location>
        <begin position="52"/>
        <end position="180"/>
    </location>
</feature>
<feature type="compositionally biased region" description="Basic and acidic residues" evidence="4">
    <location>
        <begin position="298"/>
        <end position="315"/>
    </location>
</feature>
<accession>A0A2W2EFB0</accession>
<evidence type="ECO:0000259" key="5">
    <source>
        <dbReference type="SMART" id="SM00559"/>
    </source>
</evidence>